<keyword evidence="6" id="KW-0812">Transmembrane</keyword>
<dbReference type="RefSeq" id="WP_212695663.1">
    <property type="nucleotide sequence ID" value="NZ_CP058649.1"/>
</dbReference>
<dbReference type="PANTHER" id="PTHR32060">
    <property type="entry name" value="TAIL-SPECIFIC PROTEASE"/>
    <property type="match status" value="1"/>
</dbReference>
<keyword evidence="3 5" id="KW-0378">Hydrolase</keyword>
<dbReference type="AlphaFoldDB" id="A0A8J8MP09"/>
<organism evidence="8 9">
    <name type="scientific">Vallitalea pronyensis</name>
    <dbReference type="NCBI Taxonomy" id="1348613"/>
    <lineage>
        <taxon>Bacteria</taxon>
        <taxon>Bacillati</taxon>
        <taxon>Bacillota</taxon>
        <taxon>Clostridia</taxon>
        <taxon>Lachnospirales</taxon>
        <taxon>Vallitaleaceae</taxon>
        <taxon>Vallitalea</taxon>
    </lineage>
</organism>
<evidence type="ECO:0000313" key="8">
    <source>
        <dbReference type="EMBL" id="QUI24964.1"/>
    </source>
</evidence>
<dbReference type="Gene3D" id="3.90.226.10">
    <property type="entry name" value="2-enoyl-CoA Hydratase, Chain A, domain 1"/>
    <property type="match status" value="1"/>
</dbReference>
<evidence type="ECO:0000256" key="5">
    <source>
        <dbReference type="RuleBase" id="RU004404"/>
    </source>
</evidence>
<dbReference type="InterPro" id="IPR029045">
    <property type="entry name" value="ClpP/crotonase-like_dom_sf"/>
</dbReference>
<sequence length="433" mass="48457">MAEKKKFIYGLIVGIVIVLIFDIIYLGAGPLIRKIEDDNGIQVVEEGYESPNSKINDIIRYIDDKYYLEDYDKEQLKANAYRGLIETLDDRYSGYFTKDQYASFIESSTGEYQGIGAAVNFNEETKDIMIVSPFIGSPAEKAGLLPGDIIKKVDGEDIKGLSLEEVVQNKIRGKKDTKVVLTIYRPEIVENAEGELEIKDTDVKEEDFIDIEIIRDVISEPTVSYDMLDNNMGYIRVTGFEEVTYQQFKEALVDLESQMLEGLIIDLRNNPGGLLNIVIDMADELLPEGLIVYTEDKEGNRQVAYSDNKHQFNKPLVVLVNENSASASEILAGAVKDSGTGTLVGTTTFGKGLVQRVFPLEDGSAIKLTIAKYFTPSGDYIHDKGITPDIEAELPEEWQKYLTVPREEDTQLDKAIQVLGEKIKENKAIADKE</sequence>
<dbReference type="Pfam" id="PF17820">
    <property type="entry name" value="PDZ_6"/>
    <property type="match status" value="1"/>
</dbReference>
<dbReference type="Pfam" id="PF03572">
    <property type="entry name" value="Peptidase_S41"/>
    <property type="match status" value="1"/>
</dbReference>
<dbReference type="GO" id="GO:0007165">
    <property type="term" value="P:signal transduction"/>
    <property type="evidence" value="ECO:0007669"/>
    <property type="project" value="TreeGrafter"/>
</dbReference>
<dbReference type="SMART" id="SM00228">
    <property type="entry name" value="PDZ"/>
    <property type="match status" value="1"/>
</dbReference>
<dbReference type="InterPro" id="IPR041489">
    <property type="entry name" value="PDZ_6"/>
</dbReference>
<protein>
    <submittedName>
        <fullName evidence="8">S41 family peptidase</fullName>
    </submittedName>
</protein>
<dbReference type="PANTHER" id="PTHR32060:SF30">
    <property type="entry name" value="CARBOXY-TERMINAL PROCESSING PROTEASE CTPA"/>
    <property type="match status" value="1"/>
</dbReference>
<proteinExistence type="inferred from homology"/>
<dbReference type="InterPro" id="IPR036034">
    <property type="entry name" value="PDZ_sf"/>
</dbReference>
<dbReference type="SMART" id="SM00245">
    <property type="entry name" value="TSPc"/>
    <property type="match status" value="1"/>
</dbReference>
<gene>
    <name evidence="8" type="ORF">HZI73_22910</name>
</gene>
<dbReference type="GO" id="GO:0004175">
    <property type="term" value="F:endopeptidase activity"/>
    <property type="evidence" value="ECO:0007669"/>
    <property type="project" value="TreeGrafter"/>
</dbReference>
<name>A0A8J8MP09_9FIRM</name>
<dbReference type="GO" id="GO:0006508">
    <property type="term" value="P:proteolysis"/>
    <property type="evidence" value="ECO:0007669"/>
    <property type="project" value="UniProtKB-KW"/>
</dbReference>
<evidence type="ECO:0000259" key="7">
    <source>
        <dbReference type="PROSITE" id="PS50106"/>
    </source>
</evidence>
<evidence type="ECO:0000256" key="6">
    <source>
        <dbReference type="SAM" id="Phobius"/>
    </source>
</evidence>
<evidence type="ECO:0000313" key="9">
    <source>
        <dbReference type="Proteomes" id="UP000683246"/>
    </source>
</evidence>
<dbReference type="Proteomes" id="UP000683246">
    <property type="component" value="Chromosome"/>
</dbReference>
<dbReference type="InterPro" id="IPR005151">
    <property type="entry name" value="Tail-specific_protease"/>
</dbReference>
<comment type="similarity">
    <text evidence="1 5">Belongs to the peptidase S41A family.</text>
</comment>
<evidence type="ECO:0000256" key="2">
    <source>
        <dbReference type="ARBA" id="ARBA00022670"/>
    </source>
</evidence>
<dbReference type="KEGG" id="vpy:HZI73_22910"/>
<dbReference type="InterPro" id="IPR004447">
    <property type="entry name" value="Peptidase_S41A"/>
</dbReference>
<feature type="transmembrane region" description="Helical" evidence="6">
    <location>
        <begin position="7"/>
        <end position="28"/>
    </location>
</feature>
<keyword evidence="4 5" id="KW-0720">Serine protease</keyword>
<dbReference type="InterPro" id="IPR001478">
    <property type="entry name" value="PDZ"/>
</dbReference>
<evidence type="ECO:0000256" key="3">
    <source>
        <dbReference type="ARBA" id="ARBA00022801"/>
    </source>
</evidence>
<dbReference type="Gene3D" id="2.30.42.10">
    <property type="match status" value="1"/>
</dbReference>
<dbReference type="GO" id="GO:0008236">
    <property type="term" value="F:serine-type peptidase activity"/>
    <property type="evidence" value="ECO:0007669"/>
    <property type="project" value="UniProtKB-KW"/>
</dbReference>
<evidence type="ECO:0000256" key="4">
    <source>
        <dbReference type="ARBA" id="ARBA00022825"/>
    </source>
</evidence>
<dbReference type="NCBIfam" id="TIGR00225">
    <property type="entry name" value="prc"/>
    <property type="match status" value="1"/>
</dbReference>
<dbReference type="GO" id="GO:0030288">
    <property type="term" value="C:outer membrane-bounded periplasmic space"/>
    <property type="evidence" value="ECO:0007669"/>
    <property type="project" value="TreeGrafter"/>
</dbReference>
<dbReference type="EMBL" id="CP058649">
    <property type="protein sequence ID" value="QUI24964.1"/>
    <property type="molecule type" value="Genomic_DNA"/>
</dbReference>
<keyword evidence="6" id="KW-0472">Membrane</keyword>
<dbReference type="Gene3D" id="3.30.750.44">
    <property type="match status" value="1"/>
</dbReference>
<keyword evidence="6" id="KW-1133">Transmembrane helix</keyword>
<dbReference type="PROSITE" id="PS50106">
    <property type="entry name" value="PDZ"/>
    <property type="match status" value="1"/>
</dbReference>
<evidence type="ECO:0000256" key="1">
    <source>
        <dbReference type="ARBA" id="ARBA00009179"/>
    </source>
</evidence>
<dbReference type="SUPFAM" id="SSF52096">
    <property type="entry name" value="ClpP/crotonase"/>
    <property type="match status" value="1"/>
</dbReference>
<reference evidence="8" key="1">
    <citation type="submission" date="2020-07" db="EMBL/GenBank/DDBJ databases">
        <title>Vallitalea pronyensis genome.</title>
        <authorList>
            <person name="Postec A."/>
        </authorList>
    </citation>
    <scope>NUCLEOTIDE SEQUENCE</scope>
    <source>
        <strain evidence="8">FatNI3</strain>
    </source>
</reference>
<keyword evidence="2 5" id="KW-0645">Protease</keyword>
<dbReference type="CDD" id="cd06782">
    <property type="entry name" value="cpPDZ_CPP-like"/>
    <property type="match status" value="1"/>
</dbReference>
<keyword evidence="9" id="KW-1185">Reference proteome</keyword>
<dbReference type="SUPFAM" id="SSF50156">
    <property type="entry name" value="PDZ domain-like"/>
    <property type="match status" value="1"/>
</dbReference>
<accession>A0A8J8MP09</accession>
<feature type="domain" description="PDZ" evidence="7">
    <location>
        <begin position="101"/>
        <end position="168"/>
    </location>
</feature>
<dbReference type="CDD" id="cd07560">
    <property type="entry name" value="Peptidase_S41_CPP"/>
    <property type="match status" value="1"/>
</dbReference>